<reference evidence="1" key="1">
    <citation type="submission" date="2021-05" db="EMBL/GenBank/DDBJ databases">
        <authorList>
            <person name="Scholz U."/>
            <person name="Mascher M."/>
            <person name="Fiebig A."/>
        </authorList>
    </citation>
    <scope>NUCLEOTIDE SEQUENCE [LARGE SCALE GENOMIC DNA]</scope>
</reference>
<protein>
    <submittedName>
        <fullName evidence="1">Uncharacterized protein</fullName>
    </submittedName>
</protein>
<sequence>MLPYTTAAEAEAALGRAMTYAEDAWFRYSAAMPDYYLYCHIIPMLLLVYTLASIPLALLELGAPSISLRYKLQPRVQLSPAAFLRCYMDTMAILLVTIVPLHLASYPTVKMAGIRTGLPLPSVWETVAQLVVYSLVDDYLGYWIHRLLHTKWGYDNIHHVHHEYTAPIAFAAVRALVRRDHPWRTLLCGPGYCAMPHNNLLALVGNTPVGGHRRPQRV</sequence>
<organism evidence="1 2">
    <name type="scientific">Avena sativa</name>
    <name type="common">Oat</name>
    <dbReference type="NCBI Taxonomy" id="4498"/>
    <lineage>
        <taxon>Eukaryota</taxon>
        <taxon>Viridiplantae</taxon>
        <taxon>Streptophyta</taxon>
        <taxon>Embryophyta</taxon>
        <taxon>Tracheophyta</taxon>
        <taxon>Spermatophyta</taxon>
        <taxon>Magnoliopsida</taxon>
        <taxon>Liliopsida</taxon>
        <taxon>Poales</taxon>
        <taxon>Poaceae</taxon>
        <taxon>BOP clade</taxon>
        <taxon>Pooideae</taxon>
        <taxon>Poodae</taxon>
        <taxon>Poeae</taxon>
        <taxon>Poeae Chloroplast Group 1 (Aveneae type)</taxon>
        <taxon>Aveninae</taxon>
        <taxon>Avena</taxon>
    </lineage>
</organism>
<keyword evidence="2" id="KW-1185">Reference proteome</keyword>
<proteinExistence type="predicted"/>
<dbReference type="Proteomes" id="UP001732700">
    <property type="component" value="Chromosome 5A"/>
</dbReference>
<accession>A0ACD5XQZ4</accession>
<dbReference type="EnsemblPlants" id="AVESA.00010b.r2.5AG0839700.1">
    <property type="protein sequence ID" value="AVESA.00010b.r2.5AG0839700.1.CDS"/>
    <property type="gene ID" value="AVESA.00010b.r2.5AG0839700"/>
</dbReference>
<evidence type="ECO:0000313" key="1">
    <source>
        <dbReference type="EnsemblPlants" id="AVESA.00010b.r2.5AG0839700.1.CDS"/>
    </source>
</evidence>
<evidence type="ECO:0000313" key="2">
    <source>
        <dbReference type="Proteomes" id="UP001732700"/>
    </source>
</evidence>
<name>A0ACD5XQZ4_AVESA</name>
<reference evidence="1" key="2">
    <citation type="submission" date="2025-09" db="UniProtKB">
        <authorList>
            <consortium name="EnsemblPlants"/>
        </authorList>
    </citation>
    <scope>IDENTIFICATION</scope>
</reference>